<evidence type="ECO:0000313" key="3">
    <source>
        <dbReference type="EMBL" id="GFN91104.1"/>
    </source>
</evidence>
<dbReference type="Proteomes" id="UP000735302">
    <property type="component" value="Unassembled WGS sequence"/>
</dbReference>
<feature type="region of interest" description="Disordered" evidence="2">
    <location>
        <begin position="28"/>
        <end position="58"/>
    </location>
</feature>
<evidence type="ECO:0000313" key="4">
    <source>
        <dbReference type="Proteomes" id="UP000735302"/>
    </source>
</evidence>
<feature type="compositionally biased region" description="Low complexity" evidence="2">
    <location>
        <begin position="260"/>
        <end position="275"/>
    </location>
</feature>
<sequence>MAASIPSVHEHDLVSTFSSRLLASLQQPASQDELNQENTIDPEPHHSAHDFEEGEMEPGDIRHNMANVEEYAYHLTSLTPQVNQYLRSMLGSILARCMAELCEKRPQDPIEFMSQWLYCYANSQIYMHEKALFLRNATIWKRRLKLERNSRQERMHLLRKQFRELKQQFMEICPQEHATFATYLKMDTGHLYSTESKYSSSSTDVSTEKKNRFSSSSSKVTENLPQAHAKPSGTVQHRRTNCLFRTTALSSATTGEERFSAGSSGATGSSISGAGSRKRSKKSSSTDSKMTMLATVRWRYEYPPGRLICIHSLLGPMAARSPSVRLDNLKLWLSEELACQSLYDHEIYACLPASLLYDAPAGWNQHQTET</sequence>
<comment type="similarity">
    <text evidence="1">Belongs to the dpy-30 family.</text>
</comment>
<keyword evidence="4" id="KW-1185">Reference proteome</keyword>
<name>A0AAV3Z976_9GAST</name>
<organism evidence="3 4">
    <name type="scientific">Plakobranchus ocellatus</name>
    <dbReference type="NCBI Taxonomy" id="259542"/>
    <lineage>
        <taxon>Eukaryota</taxon>
        <taxon>Metazoa</taxon>
        <taxon>Spiralia</taxon>
        <taxon>Lophotrochozoa</taxon>
        <taxon>Mollusca</taxon>
        <taxon>Gastropoda</taxon>
        <taxon>Heterobranchia</taxon>
        <taxon>Euthyneura</taxon>
        <taxon>Panpulmonata</taxon>
        <taxon>Sacoglossa</taxon>
        <taxon>Placobranchoidea</taxon>
        <taxon>Plakobranchidae</taxon>
        <taxon>Plakobranchus</taxon>
    </lineage>
</organism>
<evidence type="ECO:0000256" key="1">
    <source>
        <dbReference type="ARBA" id="ARBA00010849"/>
    </source>
</evidence>
<dbReference type="AlphaFoldDB" id="A0AAV3Z976"/>
<dbReference type="Gene3D" id="1.20.890.10">
    <property type="entry name" value="cAMP-dependent protein kinase regulatory subunit, dimerization-anchoring domain"/>
    <property type="match status" value="1"/>
</dbReference>
<feature type="compositionally biased region" description="Basic and acidic residues" evidence="2">
    <location>
        <begin position="42"/>
        <end position="51"/>
    </location>
</feature>
<dbReference type="InterPro" id="IPR049630">
    <property type="entry name" value="DYDC-like_DD"/>
</dbReference>
<feature type="region of interest" description="Disordered" evidence="2">
    <location>
        <begin position="254"/>
        <end position="288"/>
    </location>
</feature>
<dbReference type="Pfam" id="PF05186">
    <property type="entry name" value="Dpy-30"/>
    <property type="match status" value="1"/>
</dbReference>
<feature type="compositionally biased region" description="Polar residues" evidence="2">
    <location>
        <begin position="213"/>
        <end position="224"/>
    </location>
</feature>
<feature type="region of interest" description="Disordered" evidence="2">
    <location>
        <begin position="195"/>
        <end position="237"/>
    </location>
</feature>
<dbReference type="PANTHER" id="PTHR23356:SF16">
    <property type="entry name" value="DPY30 DOMAIN CONTAINING 2"/>
    <property type="match status" value="1"/>
</dbReference>
<evidence type="ECO:0000256" key="2">
    <source>
        <dbReference type="SAM" id="MobiDB-lite"/>
    </source>
</evidence>
<dbReference type="CDD" id="cd22966">
    <property type="entry name" value="DD_DYDC-like"/>
    <property type="match status" value="1"/>
</dbReference>
<gene>
    <name evidence="3" type="ORF">PoB_001761000</name>
</gene>
<feature type="compositionally biased region" description="Polar residues" evidence="2">
    <location>
        <begin position="28"/>
        <end position="39"/>
    </location>
</feature>
<accession>A0AAV3Z976</accession>
<feature type="compositionally biased region" description="Low complexity" evidence="2">
    <location>
        <begin position="195"/>
        <end position="205"/>
    </location>
</feature>
<proteinExistence type="inferred from homology"/>
<protein>
    <submittedName>
        <fullName evidence="3">Dpy30 domain-containing protein 1</fullName>
    </submittedName>
</protein>
<dbReference type="InterPro" id="IPR037856">
    <property type="entry name" value="Sdc1/DPY30"/>
</dbReference>
<dbReference type="PANTHER" id="PTHR23356">
    <property type="entry name" value="DPY30-RELATED"/>
    <property type="match status" value="1"/>
</dbReference>
<dbReference type="GO" id="GO:0048188">
    <property type="term" value="C:Set1C/COMPASS complex"/>
    <property type="evidence" value="ECO:0007669"/>
    <property type="project" value="InterPro"/>
</dbReference>
<dbReference type="EMBL" id="BLXT01002087">
    <property type="protein sequence ID" value="GFN91104.1"/>
    <property type="molecule type" value="Genomic_DNA"/>
</dbReference>
<dbReference type="InterPro" id="IPR007858">
    <property type="entry name" value="Dpy-30_motif"/>
</dbReference>
<comment type="caution">
    <text evidence="3">The sequence shown here is derived from an EMBL/GenBank/DDBJ whole genome shotgun (WGS) entry which is preliminary data.</text>
</comment>
<reference evidence="3 4" key="1">
    <citation type="journal article" date="2021" name="Elife">
        <title>Chloroplast acquisition without the gene transfer in kleptoplastic sea slugs, Plakobranchus ocellatus.</title>
        <authorList>
            <person name="Maeda T."/>
            <person name="Takahashi S."/>
            <person name="Yoshida T."/>
            <person name="Shimamura S."/>
            <person name="Takaki Y."/>
            <person name="Nagai Y."/>
            <person name="Toyoda A."/>
            <person name="Suzuki Y."/>
            <person name="Arimoto A."/>
            <person name="Ishii H."/>
            <person name="Satoh N."/>
            <person name="Nishiyama T."/>
            <person name="Hasebe M."/>
            <person name="Maruyama T."/>
            <person name="Minagawa J."/>
            <person name="Obokata J."/>
            <person name="Shigenobu S."/>
        </authorList>
    </citation>
    <scope>NUCLEOTIDE SEQUENCE [LARGE SCALE GENOMIC DNA]</scope>
</reference>